<keyword evidence="7" id="KW-0378">Hydrolase</keyword>
<dbReference type="InterPro" id="IPR052104">
    <property type="entry name" value="Mito_Release_Factor_mL62"/>
</dbReference>
<dbReference type="EC" id="3.1.1.29" evidence="1"/>
<name>A0AAE1I146_9NEOP</name>
<keyword evidence="8" id="KW-1185">Reference proteome</keyword>
<accession>A0AAE1I146</accession>
<evidence type="ECO:0000313" key="7">
    <source>
        <dbReference type="EMBL" id="KAK3930375.1"/>
    </source>
</evidence>
<dbReference type="PANTHER" id="PTHR11075">
    <property type="entry name" value="PEPTIDE CHAIN RELEASE FACTOR"/>
    <property type="match status" value="1"/>
</dbReference>
<organism evidence="7 8">
    <name type="scientific">Frankliniella fusca</name>
    <dbReference type="NCBI Taxonomy" id="407009"/>
    <lineage>
        <taxon>Eukaryota</taxon>
        <taxon>Metazoa</taxon>
        <taxon>Ecdysozoa</taxon>
        <taxon>Arthropoda</taxon>
        <taxon>Hexapoda</taxon>
        <taxon>Insecta</taxon>
        <taxon>Pterygota</taxon>
        <taxon>Neoptera</taxon>
        <taxon>Paraneoptera</taxon>
        <taxon>Thysanoptera</taxon>
        <taxon>Terebrantia</taxon>
        <taxon>Thripoidea</taxon>
        <taxon>Thripidae</taxon>
        <taxon>Frankliniella</taxon>
    </lineage>
</organism>
<dbReference type="GO" id="GO:0004045">
    <property type="term" value="F:peptidyl-tRNA hydrolase activity"/>
    <property type="evidence" value="ECO:0007669"/>
    <property type="project" value="UniProtKB-EC"/>
</dbReference>
<feature type="region of interest" description="Disordered" evidence="5">
    <location>
        <begin position="185"/>
        <end position="204"/>
    </location>
</feature>
<dbReference type="Pfam" id="PF00472">
    <property type="entry name" value="RF-1"/>
    <property type="match status" value="1"/>
</dbReference>
<dbReference type="PANTHER" id="PTHR11075:SF54">
    <property type="entry name" value="LARGE RIBOSOMAL SUBUNIT PROTEIN ML62"/>
    <property type="match status" value="1"/>
</dbReference>
<dbReference type="EMBL" id="JAHWGI010001411">
    <property type="protein sequence ID" value="KAK3930375.1"/>
    <property type="molecule type" value="Genomic_DNA"/>
</dbReference>
<sequence>MNASFRCVRFLPTQLWHSGKAVNASRSLSFESSISLRNLYPSSSLKIKTPSPSDIPVPKGQRFSGYIPIDELTITASRSSGPGGQNVHKVSSKVDVRFRVDDAKWLDEEMKAKIKDVCKTRITSDGYLFVTSDKTRSQQLNIANCLEKIREMIWKAEGPEKMELTEEDKALQLRRLEAANRERLLKKKMRSMDKQSRRQKNDDF</sequence>
<dbReference type="SUPFAM" id="SSF110916">
    <property type="entry name" value="Peptidyl-tRNA hydrolase domain-like"/>
    <property type="match status" value="1"/>
</dbReference>
<comment type="caution">
    <text evidence="7">The sequence shown here is derived from an EMBL/GenBank/DDBJ whole genome shotgun (WGS) entry which is preliminary data.</text>
</comment>
<evidence type="ECO:0000313" key="8">
    <source>
        <dbReference type="Proteomes" id="UP001219518"/>
    </source>
</evidence>
<dbReference type="InterPro" id="IPR000352">
    <property type="entry name" value="Pep_chain_release_fac_I"/>
</dbReference>
<dbReference type="GO" id="GO:0005762">
    <property type="term" value="C:mitochondrial large ribosomal subunit"/>
    <property type="evidence" value="ECO:0007669"/>
    <property type="project" value="TreeGrafter"/>
</dbReference>
<dbReference type="FunFam" id="3.30.160.20:FF:000046">
    <property type="entry name" value="Peptidyl-tRNA hydrolase ICT1"/>
    <property type="match status" value="1"/>
</dbReference>
<evidence type="ECO:0000259" key="6">
    <source>
        <dbReference type="Pfam" id="PF00472"/>
    </source>
</evidence>
<reference evidence="7" key="1">
    <citation type="submission" date="2021-07" db="EMBL/GenBank/DDBJ databases">
        <authorList>
            <person name="Catto M.A."/>
            <person name="Jacobson A."/>
            <person name="Kennedy G."/>
            <person name="Labadie P."/>
            <person name="Hunt B.G."/>
            <person name="Srinivasan R."/>
        </authorList>
    </citation>
    <scope>NUCLEOTIDE SEQUENCE</scope>
    <source>
        <strain evidence="7">PL_HMW_Pooled</strain>
        <tissue evidence="7">Head</tissue>
    </source>
</reference>
<evidence type="ECO:0000256" key="1">
    <source>
        <dbReference type="ARBA" id="ARBA00013260"/>
    </source>
</evidence>
<dbReference type="Gene3D" id="3.30.160.20">
    <property type="match status" value="1"/>
</dbReference>
<protein>
    <recommendedName>
        <fullName evidence="3">Large ribosomal subunit protein mL62</fullName>
        <ecNumber evidence="1">3.1.1.29</ecNumber>
    </recommendedName>
    <alternativeName>
        <fullName evidence="4">Peptidyl-tRNA hydrolase ICT1, mitochondrial</fullName>
    </alternativeName>
</protein>
<gene>
    <name evidence="7" type="ORF">KUF71_005109</name>
</gene>
<dbReference type="GO" id="GO:0016150">
    <property type="term" value="F:translation release factor activity, codon nonspecific"/>
    <property type="evidence" value="ECO:0007669"/>
    <property type="project" value="TreeGrafter"/>
</dbReference>
<evidence type="ECO:0000256" key="5">
    <source>
        <dbReference type="SAM" id="MobiDB-lite"/>
    </source>
</evidence>
<comment type="similarity">
    <text evidence="2">Belongs to the prokaryotic/mitochondrial release factor family. Mitochondrion-specific ribosomal protein mL62 subfamily.</text>
</comment>
<evidence type="ECO:0000256" key="2">
    <source>
        <dbReference type="ARBA" id="ARBA00038225"/>
    </source>
</evidence>
<dbReference type="Proteomes" id="UP001219518">
    <property type="component" value="Unassembled WGS sequence"/>
</dbReference>
<dbReference type="AlphaFoldDB" id="A0AAE1I146"/>
<evidence type="ECO:0000256" key="3">
    <source>
        <dbReference type="ARBA" id="ARBA00039441"/>
    </source>
</evidence>
<dbReference type="GO" id="GO:0070126">
    <property type="term" value="P:mitochondrial translational termination"/>
    <property type="evidence" value="ECO:0007669"/>
    <property type="project" value="TreeGrafter"/>
</dbReference>
<evidence type="ECO:0000256" key="4">
    <source>
        <dbReference type="ARBA" id="ARBA00041531"/>
    </source>
</evidence>
<reference evidence="7" key="2">
    <citation type="journal article" date="2023" name="BMC Genomics">
        <title>Pest status, molecular evolution, and epigenetic factors derived from the genome assembly of Frankliniella fusca, a thysanopteran phytovirus vector.</title>
        <authorList>
            <person name="Catto M.A."/>
            <person name="Labadie P.E."/>
            <person name="Jacobson A.L."/>
            <person name="Kennedy G.G."/>
            <person name="Srinivasan R."/>
            <person name="Hunt B.G."/>
        </authorList>
    </citation>
    <scope>NUCLEOTIDE SEQUENCE</scope>
    <source>
        <strain evidence="7">PL_HMW_Pooled</strain>
    </source>
</reference>
<feature type="domain" description="Prokaryotic-type class I peptide chain release factors" evidence="6">
    <location>
        <begin position="67"/>
        <end position="197"/>
    </location>
</feature>
<proteinExistence type="inferred from homology"/>
<feature type="compositionally biased region" description="Basic and acidic residues" evidence="5">
    <location>
        <begin position="190"/>
        <end position="204"/>
    </location>
</feature>